<dbReference type="InterPro" id="IPR004089">
    <property type="entry name" value="MCPsignal_dom"/>
</dbReference>
<evidence type="ECO:0000256" key="2">
    <source>
        <dbReference type="ARBA" id="ARBA00029447"/>
    </source>
</evidence>
<reference evidence="8 10" key="2">
    <citation type="submission" date="2018-03" db="EMBL/GenBank/DDBJ databases">
        <title>Genomic Encyclopedia of Archaeal and Bacterial Type Strains, Phase II (KMG-II): from individual species to whole genera.</title>
        <authorList>
            <person name="Goeker M."/>
        </authorList>
    </citation>
    <scope>NUCLEOTIDE SEQUENCE [LARGE SCALE GENOMIC DNA]</scope>
    <source>
        <strain evidence="8 10">DSM 25227</strain>
    </source>
</reference>
<evidence type="ECO:0000256" key="1">
    <source>
        <dbReference type="ARBA" id="ARBA00022500"/>
    </source>
</evidence>
<evidence type="ECO:0000256" key="3">
    <source>
        <dbReference type="PROSITE-ProRule" id="PRU00284"/>
    </source>
</evidence>
<feature type="transmembrane region" description="Helical" evidence="5">
    <location>
        <begin position="9"/>
        <end position="31"/>
    </location>
</feature>
<dbReference type="PANTHER" id="PTHR43531">
    <property type="entry name" value="PROTEIN ICFG"/>
    <property type="match status" value="1"/>
</dbReference>
<feature type="domain" description="Methyl-accepting transducer" evidence="6">
    <location>
        <begin position="311"/>
        <end position="526"/>
    </location>
</feature>
<evidence type="ECO:0000313" key="11">
    <source>
        <dbReference type="Proteomes" id="UP000251571"/>
    </source>
</evidence>
<dbReference type="Pfam" id="PF00672">
    <property type="entry name" value="HAMP"/>
    <property type="match status" value="1"/>
</dbReference>
<organism evidence="9 11">
    <name type="scientific">Jannaschia seohaensis</name>
    <dbReference type="NCBI Taxonomy" id="475081"/>
    <lineage>
        <taxon>Bacteria</taxon>
        <taxon>Pseudomonadati</taxon>
        <taxon>Pseudomonadota</taxon>
        <taxon>Alphaproteobacteria</taxon>
        <taxon>Rhodobacterales</taxon>
        <taxon>Roseobacteraceae</taxon>
        <taxon>Jannaschia</taxon>
    </lineage>
</organism>
<keyword evidence="5" id="KW-0812">Transmembrane</keyword>
<dbReference type="Pfam" id="PF00015">
    <property type="entry name" value="MCPsignal"/>
    <property type="match status" value="1"/>
</dbReference>
<protein>
    <submittedName>
        <fullName evidence="9">Methyl-accepting chemotaxis protein</fullName>
    </submittedName>
</protein>
<dbReference type="GO" id="GO:0007165">
    <property type="term" value="P:signal transduction"/>
    <property type="evidence" value="ECO:0007669"/>
    <property type="project" value="UniProtKB-KW"/>
</dbReference>
<dbReference type="Proteomes" id="UP000245839">
    <property type="component" value="Unassembled WGS sequence"/>
</dbReference>
<dbReference type="SMART" id="SM00283">
    <property type="entry name" value="MA"/>
    <property type="match status" value="1"/>
</dbReference>
<feature type="domain" description="HAMP" evidence="7">
    <location>
        <begin position="215"/>
        <end position="267"/>
    </location>
</feature>
<evidence type="ECO:0000259" key="6">
    <source>
        <dbReference type="PROSITE" id="PS50111"/>
    </source>
</evidence>
<proteinExistence type="inferred from homology"/>
<feature type="domain" description="HAMP" evidence="7">
    <location>
        <begin position="268"/>
        <end position="306"/>
    </location>
</feature>
<feature type="region of interest" description="Disordered" evidence="4">
    <location>
        <begin position="357"/>
        <end position="376"/>
    </location>
</feature>
<sequence length="570" mass="59823">MLKTIKARIILLVITASVASVVTVTGIQVWLKWGSLTQSHLSSSLGMAAAILTEREDGISTTFNEAAGVEAMSWRSRPDVATHEMIDRVGAITGQTATIFFWDESRGEFVRATTNIIKDDGARAVGTVLGADGPVHAVVTEGETFRGSATILGKDYYTVYLPVRNAATNAIDGILYVGVEKATVWTELVAYVRIGVLLGGVVLLVAMLAAFLVATAITGRISHMVSVVKRVARGDLSGSFEGRGGDEIGTLMAEMDRMVADLTAMSVAAERIAEGDLTVQIEPRSDADRLGRGLAGVVERLREVIAQADANARSVAESATEMSLTADKLASGSSQQAAAAEEASASIEEMTANIRQSADNAAQTEKIAGQAAQDARDSGDAVGQAVRAMKSIAEKINIIQEIARQTDLLALNAAVEAARAGSHGKGFAVVASQVRKLAERSQEAAGEIRELSGETVEVSGRAGTMLEALVPKIQRTADLVAEISASTREQNIGAEQINQAIRELDNVIQANASAADRSATTSQTLARQATQLTDTISFFDTGTDRAATMPDAPAKLTVDPVEARGSARAA</sequence>
<dbReference type="Pfam" id="PF17201">
    <property type="entry name" value="Cache_3-Cache_2"/>
    <property type="match status" value="1"/>
</dbReference>
<evidence type="ECO:0000256" key="5">
    <source>
        <dbReference type="SAM" id="Phobius"/>
    </source>
</evidence>
<evidence type="ECO:0000313" key="10">
    <source>
        <dbReference type="Proteomes" id="UP000245839"/>
    </source>
</evidence>
<dbReference type="GO" id="GO:0006935">
    <property type="term" value="P:chemotaxis"/>
    <property type="evidence" value="ECO:0007669"/>
    <property type="project" value="UniProtKB-KW"/>
</dbReference>
<name>A0A2Y9B6B8_9RHOB</name>
<dbReference type="InterPro" id="IPR051310">
    <property type="entry name" value="MCP_chemotaxis"/>
</dbReference>
<keyword evidence="5" id="KW-0472">Membrane</keyword>
<comment type="similarity">
    <text evidence="2">Belongs to the methyl-accepting chemotaxis (MCP) protein family.</text>
</comment>
<keyword evidence="1" id="KW-0145">Chemotaxis</keyword>
<keyword evidence="3" id="KW-0807">Transducer</keyword>
<dbReference type="AlphaFoldDB" id="A0A2Y9B6B8"/>
<dbReference type="SUPFAM" id="SSF103190">
    <property type="entry name" value="Sensory domain-like"/>
    <property type="match status" value="1"/>
</dbReference>
<reference evidence="9 11" key="1">
    <citation type="submission" date="2016-10" db="EMBL/GenBank/DDBJ databases">
        <authorList>
            <person name="Cai Z."/>
        </authorList>
    </citation>
    <scope>NUCLEOTIDE SEQUENCE [LARGE SCALE GENOMIC DNA]</scope>
    <source>
        <strain evidence="9 11">DSM 25227</strain>
    </source>
</reference>
<dbReference type="PROSITE" id="PS50885">
    <property type="entry name" value="HAMP"/>
    <property type="match status" value="2"/>
</dbReference>
<dbReference type="RefSeq" id="WP_109566594.1">
    <property type="nucleotide sequence ID" value="NZ_QGDJ01000028.1"/>
</dbReference>
<dbReference type="EMBL" id="UETC01000028">
    <property type="protein sequence ID" value="SSA51921.1"/>
    <property type="molecule type" value="Genomic_DNA"/>
</dbReference>
<dbReference type="GO" id="GO:0004888">
    <property type="term" value="F:transmembrane signaling receptor activity"/>
    <property type="evidence" value="ECO:0007669"/>
    <property type="project" value="TreeGrafter"/>
</dbReference>
<dbReference type="SMART" id="SM00304">
    <property type="entry name" value="HAMP"/>
    <property type="match status" value="2"/>
</dbReference>
<feature type="region of interest" description="Disordered" evidence="4">
    <location>
        <begin position="547"/>
        <end position="570"/>
    </location>
</feature>
<dbReference type="PANTHER" id="PTHR43531:SF11">
    <property type="entry name" value="METHYL-ACCEPTING CHEMOTAXIS PROTEIN 3"/>
    <property type="match status" value="1"/>
</dbReference>
<evidence type="ECO:0000256" key="4">
    <source>
        <dbReference type="SAM" id="MobiDB-lite"/>
    </source>
</evidence>
<dbReference type="Gene3D" id="1.10.287.950">
    <property type="entry name" value="Methyl-accepting chemotaxis protein"/>
    <property type="match status" value="1"/>
</dbReference>
<dbReference type="InterPro" id="IPR003660">
    <property type="entry name" value="HAMP_dom"/>
</dbReference>
<keyword evidence="10" id="KW-1185">Reference proteome</keyword>
<evidence type="ECO:0000313" key="8">
    <source>
        <dbReference type="EMBL" id="PWJ09840.1"/>
    </source>
</evidence>
<dbReference type="PROSITE" id="PS50111">
    <property type="entry name" value="CHEMOTAXIS_TRANSDUC_2"/>
    <property type="match status" value="1"/>
</dbReference>
<evidence type="ECO:0000259" key="7">
    <source>
        <dbReference type="PROSITE" id="PS50885"/>
    </source>
</evidence>
<feature type="transmembrane region" description="Helical" evidence="5">
    <location>
        <begin position="190"/>
        <end position="214"/>
    </location>
</feature>
<dbReference type="EMBL" id="QGDJ01000028">
    <property type="protein sequence ID" value="PWJ09840.1"/>
    <property type="molecule type" value="Genomic_DNA"/>
</dbReference>
<accession>A0A2Y9B6B8</accession>
<dbReference type="Proteomes" id="UP000251571">
    <property type="component" value="Unassembled WGS sequence"/>
</dbReference>
<dbReference type="OrthoDB" id="9814362at2"/>
<dbReference type="SUPFAM" id="SSF58104">
    <property type="entry name" value="Methyl-accepting chemotaxis protein (MCP) signaling domain"/>
    <property type="match status" value="1"/>
</dbReference>
<keyword evidence="5" id="KW-1133">Transmembrane helix</keyword>
<dbReference type="InterPro" id="IPR033462">
    <property type="entry name" value="Cache_3-Cache_2"/>
</dbReference>
<evidence type="ECO:0000313" key="9">
    <source>
        <dbReference type="EMBL" id="SSA51921.1"/>
    </source>
</evidence>
<dbReference type="InterPro" id="IPR029151">
    <property type="entry name" value="Sensor-like_sf"/>
</dbReference>
<dbReference type="CDD" id="cd06225">
    <property type="entry name" value="HAMP"/>
    <property type="match status" value="2"/>
</dbReference>
<dbReference type="Gene3D" id="6.10.340.10">
    <property type="match status" value="1"/>
</dbReference>
<gene>
    <name evidence="8" type="ORF">BCF38_1281</name>
    <name evidence="9" type="ORF">SAMN05421539_1281</name>
</gene>
<dbReference type="GO" id="GO:0005886">
    <property type="term" value="C:plasma membrane"/>
    <property type="evidence" value="ECO:0007669"/>
    <property type="project" value="TreeGrafter"/>
</dbReference>